<dbReference type="PROSITE" id="PS01124">
    <property type="entry name" value="HTH_ARAC_FAMILY_2"/>
    <property type="match status" value="1"/>
</dbReference>
<dbReference type="SUPFAM" id="SSF46689">
    <property type="entry name" value="Homeodomain-like"/>
    <property type="match status" value="2"/>
</dbReference>
<dbReference type="InterPro" id="IPR020449">
    <property type="entry name" value="Tscrpt_reg_AraC-type_HTH"/>
</dbReference>
<feature type="domain" description="HTH araC/xylS-type" evidence="5">
    <location>
        <begin position="654"/>
        <end position="752"/>
    </location>
</feature>
<dbReference type="HOGENOM" id="CLU_362415_0_0_9"/>
<protein>
    <submittedName>
        <fullName evidence="6">Transcriptional regulator, AraC family</fullName>
    </submittedName>
</protein>
<dbReference type="Gene3D" id="1.10.10.60">
    <property type="entry name" value="Homeodomain-like"/>
    <property type="match status" value="2"/>
</dbReference>
<evidence type="ECO:0000259" key="5">
    <source>
        <dbReference type="PROSITE" id="PS01124"/>
    </source>
</evidence>
<feature type="transmembrane region" description="Helical" evidence="4">
    <location>
        <begin position="295"/>
        <end position="314"/>
    </location>
</feature>
<evidence type="ECO:0000313" key="7">
    <source>
        <dbReference type="Proteomes" id="UP000006620"/>
    </source>
</evidence>
<evidence type="ECO:0000256" key="4">
    <source>
        <dbReference type="SAM" id="Phobius"/>
    </source>
</evidence>
<name>F8FHW4_PAEMK</name>
<evidence type="ECO:0000313" key="6">
    <source>
        <dbReference type="EMBL" id="AEI43306.1"/>
    </source>
</evidence>
<dbReference type="InterPro" id="IPR009057">
    <property type="entry name" value="Homeodomain-like_sf"/>
</dbReference>
<gene>
    <name evidence="6" type="ordered locus">KNP414_04776</name>
</gene>
<keyword evidence="4" id="KW-0472">Membrane</keyword>
<dbReference type="EMBL" id="CP002869">
    <property type="protein sequence ID" value="AEI43306.1"/>
    <property type="molecule type" value="Genomic_DNA"/>
</dbReference>
<keyword evidence="3" id="KW-0804">Transcription</keyword>
<dbReference type="Proteomes" id="UP000006620">
    <property type="component" value="Chromosome"/>
</dbReference>
<dbReference type="InterPro" id="IPR018060">
    <property type="entry name" value="HTH_AraC"/>
</dbReference>
<accession>F8FHW4</accession>
<dbReference type="PATRIC" id="fig|1036673.3.peg.4401"/>
<dbReference type="GO" id="GO:0003700">
    <property type="term" value="F:DNA-binding transcription factor activity"/>
    <property type="evidence" value="ECO:0007669"/>
    <property type="project" value="InterPro"/>
</dbReference>
<evidence type="ECO:0000256" key="2">
    <source>
        <dbReference type="ARBA" id="ARBA00023125"/>
    </source>
</evidence>
<dbReference type="PRINTS" id="PR00032">
    <property type="entry name" value="HTHARAC"/>
</dbReference>
<dbReference type="GO" id="GO:0043565">
    <property type="term" value="F:sequence-specific DNA binding"/>
    <property type="evidence" value="ECO:0007669"/>
    <property type="project" value="InterPro"/>
</dbReference>
<dbReference type="PANTHER" id="PTHR43280">
    <property type="entry name" value="ARAC-FAMILY TRANSCRIPTIONAL REGULATOR"/>
    <property type="match status" value="1"/>
</dbReference>
<keyword evidence="2" id="KW-0238">DNA-binding</keyword>
<organism evidence="6 7">
    <name type="scientific">Paenibacillus mucilaginosus (strain KNP414)</name>
    <dbReference type="NCBI Taxonomy" id="1036673"/>
    <lineage>
        <taxon>Bacteria</taxon>
        <taxon>Bacillati</taxon>
        <taxon>Bacillota</taxon>
        <taxon>Bacilli</taxon>
        <taxon>Bacillales</taxon>
        <taxon>Paenibacillaceae</taxon>
        <taxon>Paenibacillus</taxon>
    </lineage>
</organism>
<dbReference type="AlphaFoldDB" id="F8FHW4"/>
<evidence type="ECO:0000256" key="1">
    <source>
        <dbReference type="ARBA" id="ARBA00023015"/>
    </source>
</evidence>
<proteinExistence type="predicted"/>
<dbReference type="SMART" id="SM00342">
    <property type="entry name" value="HTH_ARAC"/>
    <property type="match status" value="1"/>
</dbReference>
<dbReference type="Pfam" id="PF12833">
    <property type="entry name" value="HTH_18"/>
    <property type="match status" value="1"/>
</dbReference>
<feature type="transmembrane region" description="Helical" evidence="4">
    <location>
        <begin position="20"/>
        <end position="38"/>
    </location>
</feature>
<dbReference type="RefSeq" id="WP_013918459.1">
    <property type="nucleotide sequence ID" value="NC_015690.1"/>
</dbReference>
<keyword evidence="4" id="KW-0812">Transmembrane</keyword>
<reference evidence="7" key="1">
    <citation type="submission" date="2011-06" db="EMBL/GenBank/DDBJ databases">
        <title>Complete genome sequence of Paenibacillus mucilaginosus KNP414.</title>
        <authorList>
            <person name="Wang J."/>
            <person name="Hu S."/>
            <person name="Hu X."/>
            <person name="Zhang B."/>
            <person name="Dong D."/>
            <person name="Zhang S."/>
            <person name="Zhao K."/>
            <person name="Wu D."/>
        </authorList>
    </citation>
    <scope>NUCLEOTIDE SEQUENCE [LARGE SCALE GENOMIC DNA]</scope>
    <source>
        <strain evidence="7">KNP414</strain>
    </source>
</reference>
<evidence type="ECO:0000256" key="3">
    <source>
        <dbReference type="ARBA" id="ARBA00023163"/>
    </source>
</evidence>
<reference evidence="6 7" key="2">
    <citation type="journal article" date="2013" name="Genome Announc.">
        <title>Genome Sequence of Growth-Improving Paenibacillus mucilaginosus Strain KNP414.</title>
        <authorList>
            <person name="Lu J.J."/>
            <person name="Wang J.F."/>
            <person name="Hu X.F."/>
        </authorList>
    </citation>
    <scope>NUCLEOTIDE SEQUENCE [LARGE SCALE GENOMIC DNA]</scope>
    <source>
        <strain evidence="6 7">KNP414</strain>
    </source>
</reference>
<keyword evidence="1" id="KW-0805">Transcription regulation</keyword>
<dbReference type="PANTHER" id="PTHR43280:SF2">
    <property type="entry name" value="HTH-TYPE TRANSCRIPTIONAL REGULATOR EXSA"/>
    <property type="match status" value="1"/>
</dbReference>
<sequence>MPLGLLAKRMLTNKSIKLSFLLTLAISVLISSVSLFMYQDYRSRIDKELNQPMAELLQINMHMTNRAFRNYDNIAVQLSFHPLAVAYVEASLRDKKEAGARLLSHFKSSAYEEEITSVYVVDLVHRRYASSAPEGEQDFSGKAGHTWIPWATAMDTEPLLIKRRTAGGDEVQSPAQSELISLYRPIRSGDKLIGLVILNIDYDRLFTSIHTQLNAPLYIYNLEGEQIYPKRSLPVAEKHMRQVVEELNIQPFTEVELDKQLYLANQTFSDMTGWRWVSFISLEDLLKHAKLVRNIIISLSLLSILIGCAALWYYRRTAFRPLNRIRGLLGQKEKSGEPDDLHQVEQYLQSLLKDYDATSAISRQSLPELRSKFVEDVLFRRIGASEIQYKWRSYFQDWSEAPITAAVVSINRYKAWSAEFTEEDQLLLKYALSNLVHEVLNPQWHSIHTSLDKENMLVILQPRGGSPAYPDPCPLFDRMIEMSRHYLRLQLSIGLGPQAASIAELHHSFAGAKSSLTRRLYEGYGTTLSISAHDHLPGFTRQEAEKWEREWLGSVESGDAEAVTRSIREWSQSVRHLYPAPESVYTFADRWIGKLVEVTELHGLARVHDLEDYTAHQLNMMDLEDTTALLLNLSQATAEGIRSRMNRKEHSTVQQIIQLMEEELSGNIGLQQIADSIRMSTSSVSSLFKQQTGCSVYEYLTRLRIDRACRLLMETDRKVGDIAPLVGYQNETSFIRSFRKVKGMTPGKYREVSRTNGA</sequence>
<keyword evidence="4" id="KW-1133">Transmembrane helix</keyword>
<dbReference type="KEGG" id="pms:KNP414_04776"/>